<keyword evidence="3" id="KW-0274">FAD</keyword>
<dbReference type="SUPFAM" id="SSF52343">
    <property type="entry name" value="Ferredoxin reductase-like, C-terminal NADP-linked domain"/>
    <property type="match status" value="1"/>
</dbReference>
<keyword evidence="2" id="KW-0285">Flavoprotein</keyword>
<dbReference type="InterPro" id="IPR001433">
    <property type="entry name" value="OxRdtase_FAD/NAD-bd"/>
</dbReference>
<dbReference type="PANTHER" id="PTHR19384">
    <property type="entry name" value="NITRIC OXIDE SYNTHASE-RELATED"/>
    <property type="match status" value="1"/>
</dbReference>
<sequence>MVVLHNLQDVFLEASRQATLNLPTLKQNYLKIDFGNFDIKETVYNGAEPSLPFAASSIINAGINNWKRLTADHEDCKAVYEVTFDVMGSNLNFRPGDTIGVIPRNPDKEISCVIDCLELSDVVDSCYIITVNSGQKAAKIPPHVPVKSTLRYVLTHCIDLRGVVKKLFLLALSRYTKDETEKKVLEYLCSKEGSISYTNYILNKNLCMLDLFEIFKTCKPPVEVILEHLPRLLPRPYSIVNSSLINPNEIKICFSVMNIGYNRKGLVTGWLESLINESLEDKMRNITITDKKETMMDKKVSIYLRKNINQFSFPDKISRPMILIGPGTGVAPYIGFLEEQMKEEERDGHIIWLFFGCRYPDLDFIYKDELHDFKDSGVLTKLTTVFSRFNDCEDKYIQDAILSNGKEVSELLKNGALVYVCGDVKTMATQVTESFVKCLVNFSDLTQEDAEKFVCDMQKEKTYLIDLWN</sequence>
<dbReference type="Gene3D" id="1.20.990.10">
    <property type="entry name" value="NADPH-cytochrome p450 Reductase, Chain A, domain 3"/>
    <property type="match status" value="1"/>
</dbReference>
<evidence type="ECO:0000313" key="8">
    <source>
        <dbReference type="RefSeq" id="XP_013173219.1"/>
    </source>
</evidence>
<proteinExistence type="predicted"/>
<dbReference type="GeneID" id="106121932"/>
<dbReference type="GO" id="GO:0009086">
    <property type="term" value="P:methionine biosynthetic process"/>
    <property type="evidence" value="ECO:0007669"/>
    <property type="project" value="TreeGrafter"/>
</dbReference>
<dbReference type="InterPro" id="IPR017927">
    <property type="entry name" value="FAD-bd_FR_type"/>
</dbReference>
<dbReference type="GO" id="GO:0030586">
    <property type="term" value="F:[methionine synthase] reductase (NADPH) activity"/>
    <property type="evidence" value="ECO:0007669"/>
    <property type="project" value="UniProtKB-EC"/>
</dbReference>
<evidence type="ECO:0000256" key="5">
    <source>
        <dbReference type="ARBA" id="ARBA00039088"/>
    </source>
</evidence>
<dbReference type="InterPro" id="IPR039261">
    <property type="entry name" value="FNR_nucleotide-bd"/>
</dbReference>
<evidence type="ECO:0000256" key="4">
    <source>
        <dbReference type="ARBA" id="ARBA00023002"/>
    </source>
</evidence>
<dbReference type="InterPro" id="IPR001709">
    <property type="entry name" value="Flavoprot_Pyr_Nucl_cyt_Rdtase"/>
</dbReference>
<gene>
    <name evidence="8" type="primary">LOC106121932</name>
</gene>
<dbReference type="Gene3D" id="2.40.30.10">
    <property type="entry name" value="Translation factors"/>
    <property type="match status" value="1"/>
</dbReference>
<keyword evidence="4" id="KW-0560">Oxidoreductase</keyword>
<dbReference type="GO" id="GO:0005829">
    <property type="term" value="C:cytosol"/>
    <property type="evidence" value="ECO:0007669"/>
    <property type="project" value="TreeGrafter"/>
</dbReference>
<dbReference type="InterPro" id="IPR003097">
    <property type="entry name" value="CysJ-like_FAD-binding"/>
</dbReference>
<comment type="cofactor">
    <cofactor evidence="1">
        <name>FAD</name>
        <dbReference type="ChEBI" id="CHEBI:57692"/>
    </cofactor>
</comment>
<evidence type="ECO:0000256" key="2">
    <source>
        <dbReference type="ARBA" id="ARBA00022630"/>
    </source>
</evidence>
<protein>
    <recommendedName>
        <fullName evidence="6">Methionine synthase reductase</fullName>
        <ecNumber evidence="5">1.16.1.8</ecNumber>
    </recommendedName>
</protein>
<dbReference type="Pfam" id="PF00175">
    <property type="entry name" value="NAD_binding_1"/>
    <property type="match status" value="1"/>
</dbReference>
<dbReference type="Pfam" id="PF00667">
    <property type="entry name" value="FAD_binding_1"/>
    <property type="match status" value="1"/>
</dbReference>
<dbReference type="AlphaFoldDB" id="A0AAJ6ZIQ9"/>
<dbReference type="RefSeq" id="XP_013173219.1">
    <property type="nucleotide sequence ID" value="XM_013317765.1"/>
</dbReference>
<reference evidence="8" key="1">
    <citation type="submission" date="2025-08" db="UniProtKB">
        <authorList>
            <consortium name="RefSeq"/>
        </authorList>
    </citation>
    <scope>IDENTIFICATION</scope>
</reference>
<dbReference type="GO" id="GO:0050667">
    <property type="term" value="P:homocysteine metabolic process"/>
    <property type="evidence" value="ECO:0007669"/>
    <property type="project" value="TreeGrafter"/>
</dbReference>
<organism evidence="8">
    <name type="scientific">Papilio xuthus</name>
    <name type="common">Asian swallowtail butterfly</name>
    <dbReference type="NCBI Taxonomy" id="66420"/>
    <lineage>
        <taxon>Eukaryota</taxon>
        <taxon>Metazoa</taxon>
        <taxon>Ecdysozoa</taxon>
        <taxon>Arthropoda</taxon>
        <taxon>Hexapoda</taxon>
        <taxon>Insecta</taxon>
        <taxon>Pterygota</taxon>
        <taxon>Neoptera</taxon>
        <taxon>Endopterygota</taxon>
        <taxon>Lepidoptera</taxon>
        <taxon>Glossata</taxon>
        <taxon>Ditrysia</taxon>
        <taxon>Papilionoidea</taxon>
        <taxon>Papilionidae</taxon>
        <taxon>Papilioninae</taxon>
        <taxon>Papilio</taxon>
    </lineage>
</organism>
<dbReference type="EC" id="1.16.1.8" evidence="5"/>
<evidence type="ECO:0000259" key="7">
    <source>
        <dbReference type="PROSITE" id="PS51384"/>
    </source>
</evidence>
<dbReference type="Proteomes" id="UP000694872">
    <property type="component" value="Unplaced"/>
</dbReference>
<dbReference type="PANTHER" id="PTHR19384:SF84">
    <property type="entry name" value="METHIONINE SYNTHASE REDUCTASE"/>
    <property type="match status" value="1"/>
</dbReference>
<dbReference type="FunFam" id="1.20.990.10:FF:000007">
    <property type="entry name" value="Methionine synthase reductase"/>
    <property type="match status" value="1"/>
</dbReference>
<dbReference type="Gene3D" id="3.40.50.80">
    <property type="entry name" value="Nucleotide-binding domain of ferredoxin-NADP reductase (FNR) module"/>
    <property type="match status" value="1"/>
</dbReference>
<evidence type="ECO:0000256" key="3">
    <source>
        <dbReference type="ARBA" id="ARBA00022827"/>
    </source>
</evidence>
<feature type="domain" description="FAD-binding FR-type" evidence="7">
    <location>
        <begin position="56"/>
        <end position="314"/>
    </location>
</feature>
<dbReference type="InterPro" id="IPR017938">
    <property type="entry name" value="Riboflavin_synthase-like_b-brl"/>
</dbReference>
<dbReference type="GO" id="GO:0050660">
    <property type="term" value="F:flavin adenine dinucleotide binding"/>
    <property type="evidence" value="ECO:0007669"/>
    <property type="project" value="TreeGrafter"/>
</dbReference>
<dbReference type="SUPFAM" id="SSF63380">
    <property type="entry name" value="Riboflavin synthase domain-like"/>
    <property type="match status" value="1"/>
</dbReference>
<dbReference type="InterPro" id="IPR023173">
    <property type="entry name" value="NADPH_Cyt_P450_Rdtase_alpha"/>
</dbReference>
<dbReference type="KEGG" id="pxu:106121932"/>
<dbReference type="PRINTS" id="PR00371">
    <property type="entry name" value="FPNCR"/>
</dbReference>
<name>A0AAJ6ZIQ9_PAPXU</name>
<accession>A0AAJ6ZIQ9</accession>
<evidence type="ECO:0000256" key="1">
    <source>
        <dbReference type="ARBA" id="ARBA00001974"/>
    </source>
</evidence>
<evidence type="ECO:0000256" key="6">
    <source>
        <dbReference type="ARBA" id="ARBA00040659"/>
    </source>
</evidence>
<dbReference type="GO" id="GO:0010181">
    <property type="term" value="F:FMN binding"/>
    <property type="evidence" value="ECO:0007669"/>
    <property type="project" value="TreeGrafter"/>
</dbReference>
<dbReference type="PROSITE" id="PS51384">
    <property type="entry name" value="FAD_FR"/>
    <property type="match status" value="1"/>
</dbReference>